<reference evidence="11 12" key="1">
    <citation type="submission" date="2016-03" db="EMBL/GenBank/DDBJ databases">
        <title>Whole genome sequencing of Grifola frondosa 9006-11.</title>
        <authorList>
            <person name="Min B."/>
            <person name="Park H."/>
            <person name="Kim J.-G."/>
            <person name="Cho H."/>
            <person name="Oh Y.-L."/>
            <person name="Kong W.-S."/>
            <person name="Choi I.-G."/>
        </authorList>
    </citation>
    <scope>NUCLEOTIDE SEQUENCE [LARGE SCALE GENOMIC DNA]</scope>
    <source>
        <strain evidence="11 12">9006-11</strain>
    </source>
</reference>
<evidence type="ECO:0000256" key="2">
    <source>
        <dbReference type="ARBA" id="ARBA00006375"/>
    </source>
</evidence>
<keyword evidence="7 8" id="KW-0472">Membrane</keyword>
<keyword evidence="4 8" id="KW-0812">Transmembrane</keyword>
<evidence type="ECO:0000256" key="7">
    <source>
        <dbReference type="ARBA" id="ARBA00023136"/>
    </source>
</evidence>
<dbReference type="InterPro" id="IPR018108">
    <property type="entry name" value="MCP_transmembrane"/>
</dbReference>
<sequence length="252" mass="27110">MRYFSCTSTSTPFCTHWPRADVPPLSIPTELVVGFVAGVASRAVSTPLSVVTVRLQAGEDDCDDSEDEETLGTIELTEKSSKPARMSGLMSVTRSIYAEEGLRGFWAGFAPTLPLCLAPTLTLLFFQLLRRIRLPISAPSTASPTAHFFSGASANALSLALLYPLLLAKVRVQAAHSGGGTKTSVSTVWAAAYKAHGWTGMYQAADRTCGGEDVPSPPTNLIPFCSYERVLQNQRRSDVLNKCDTARHWGGP</sequence>
<dbReference type="GO" id="GO:0016020">
    <property type="term" value="C:membrane"/>
    <property type="evidence" value="ECO:0007669"/>
    <property type="project" value="UniProtKB-SubCell"/>
</dbReference>
<comment type="subcellular location">
    <subcellularLocation>
        <location evidence="1">Membrane</location>
        <topology evidence="1">Multi-pass membrane protein</topology>
    </subcellularLocation>
</comment>
<evidence type="ECO:0000256" key="8">
    <source>
        <dbReference type="PROSITE-ProRule" id="PRU00282"/>
    </source>
</evidence>
<accession>A0A1C7LYQ5</accession>
<dbReference type="PANTHER" id="PTHR45939:SF2">
    <property type="entry name" value="CARRIER PROTEIN, PUTATIVE (AFU_ORTHOLOGUE AFUA_2G13870)-RELATED"/>
    <property type="match status" value="1"/>
</dbReference>
<dbReference type="EMBL" id="LUGG01000015">
    <property type="protein sequence ID" value="OBZ69843.1"/>
    <property type="molecule type" value="Genomic_DNA"/>
</dbReference>
<dbReference type="AlphaFoldDB" id="A0A1C7LYQ5"/>
<dbReference type="PROSITE" id="PS50920">
    <property type="entry name" value="SOLCAR"/>
    <property type="match status" value="1"/>
</dbReference>
<dbReference type="OrthoDB" id="18574at2759"/>
<feature type="transmembrane region" description="Helical" evidence="10">
    <location>
        <begin position="146"/>
        <end position="167"/>
    </location>
</feature>
<dbReference type="InterPro" id="IPR052217">
    <property type="entry name" value="Mito/Peroxisomal_Carrier"/>
</dbReference>
<proteinExistence type="inferred from homology"/>
<evidence type="ECO:0000313" key="11">
    <source>
        <dbReference type="EMBL" id="OBZ69843.1"/>
    </source>
</evidence>
<comment type="similarity">
    <text evidence="2 9">Belongs to the mitochondrial carrier (TC 2.A.29) family.</text>
</comment>
<organism evidence="11 12">
    <name type="scientific">Grifola frondosa</name>
    <name type="common">Maitake</name>
    <name type="synonym">Polyporus frondosus</name>
    <dbReference type="NCBI Taxonomy" id="5627"/>
    <lineage>
        <taxon>Eukaryota</taxon>
        <taxon>Fungi</taxon>
        <taxon>Dikarya</taxon>
        <taxon>Basidiomycota</taxon>
        <taxon>Agaricomycotina</taxon>
        <taxon>Agaricomycetes</taxon>
        <taxon>Polyporales</taxon>
        <taxon>Grifolaceae</taxon>
        <taxon>Grifola</taxon>
    </lineage>
</organism>
<feature type="repeat" description="Solcar" evidence="8">
    <location>
        <begin position="25"/>
        <end position="132"/>
    </location>
</feature>
<keyword evidence="5" id="KW-0677">Repeat</keyword>
<evidence type="ECO:0000256" key="9">
    <source>
        <dbReference type="RuleBase" id="RU000488"/>
    </source>
</evidence>
<evidence type="ECO:0000256" key="3">
    <source>
        <dbReference type="ARBA" id="ARBA00022448"/>
    </source>
</evidence>
<keyword evidence="6 10" id="KW-1133">Transmembrane helix</keyword>
<keyword evidence="12" id="KW-1185">Reference proteome</keyword>
<gene>
    <name evidence="11" type="primary">ANT1_0</name>
    <name evidence="11" type="ORF">A0H81_10080</name>
</gene>
<dbReference type="Gene3D" id="1.50.40.10">
    <property type="entry name" value="Mitochondrial carrier domain"/>
    <property type="match status" value="1"/>
</dbReference>
<evidence type="ECO:0000256" key="10">
    <source>
        <dbReference type="SAM" id="Phobius"/>
    </source>
</evidence>
<dbReference type="SUPFAM" id="SSF103506">
    <property type="entry name" value="Mitochondrial carrier"/>
    <property type="match status" value="1"/>
</dbReference>
<evidence type="ECO:0000256" key="4">
    <source>
        <dbReference type="ARBA" id="ARBA00022692"/>
    </source>
</evidence>
<comment type="caution">
    <text evidence="11">The sequence shown here is derived from an EMBL/GenBank/DDBJ whole genome shotgun (WGS) entry which is preliminary data.</text>
</comment>
<dbReference type="Proteomes" id="UP000092993">
    <property type="component" value="Unassembled WGS sequence"/>
</dbReference>
<evidence type="ECO:0000313" key="12">
    <source>
        <dbReference type="Proteomes" id="UP000092993"/>
    </source>
</evidence>
<dbReference type="GO" id="GO:0015217">
    <property type="term" value="F:ADP transmembrane transporter activity"/>
    <property type="evidence" value="ECO:0007669"/>
    <property type="project" value="TreeGrafter"/>
</dbReference>
<protein>
    <submittedName>
        <fullName evidence="11">Peroxisomal adenine nucleotide transporter 1</fullName>
    </submittedName>
</protein>
<evidence type="ECO:0000256" key="5">
    <source>
        <dbReference type="ARBA" id="ARBA00022737"/>
    </source>
</evidence>
<evidence type="ECO:0000256" key="6">
    <source>
        <dbReference type="ARBA" id="ARBA00022989"/>
    </source>
</evidence>
<dbReference type="PANTHER" id="PTHR45939">
    <property type="entry name" value="PEROXISOMAL MEMBRANE PROTEIN PMP34-RELATED"/>
    <property type="match status" value="1"/>
</dbReference>
<dbReference type="Pfam" id="PF00153">
    <property type="entry name" value="Mito_carr"/>
    <property type="match status" value="2"/>
</dbReference>
<keyword evidence="3 9" id="KW-0813">Transport</keyword>
<dbReference type="STRING" id="5627.A0A1C7LYQ5"/>
<dbReference type="InterPro" id="IPR023395">
    <property type="entry name" value="MCP_dom_sf"/>
</dbReference>
<name>A0A1C7LYQ5_GRIFR</name>
<feature type="transmembrane region" description="Helical" evidence="10">
    <location>
        <begin position="104"/>
        <end position="126"/>
    </location>
</feature>
<evidence type="ECO:0000256" key="1">
    <source>
        <dbReference type="ARBA" id="ARBA00004141"/>
    </source>
</evidence>